<gene>
    <name evidence="2" type="ORF">HNQ65_001005</name>
</gene>
<dbReference type="Gene3D" id="3.10.450.50">
    <property type="match status" value="1"/>
</dbReference>
<dbReference type="AlphaFoldDB" id="A0A7W7Y8B5"/>
<dbReference type="InterPro" id="IPR032710">
    <property type="entry name" value="NTF2-like_dom_sf"/>
</dbReference>
<feature type="domain" description="SnoaL-like" evidence="1">
    <location>
        <begin position="12"/>
        <end position="96"/>
    </location>
</feature>
<proteinExistence type="predicted"/>
<evidence type="ECO:0000313" key="2">
    <source>
        <dbReference type="EMBL" id="MBB5031451.1"/>
    </source>
</evidence>
<accession>A0A7W7Y8B5</accession>
<evidence type="ECO:0000259" key="1">
    <source>
        <dbReference type="Pfam" id="PF12680"/>
    </source>
</evidence>
<reference evidence="2 3" key="1">
    <citation type="submission" date="2020-08" db="EMBL/GenBank/DDBJ databases">
        <title>Genomic Encyclopedia of Type Strains, Phase IV (KMG-IV): sequencing the most valuable type-strain genomes for metagenomic binning, comparative biology and taxonomic classification.</title>
        <authorList>
            <person name="Goeker M."/>
        </authorList>
    </citation>
    <scope>NUCLEOTIDE SEQUENCE [LARGE SCALE GENOMIC DNA]</scope>
    <source>
        <strain evidence="2 3">DSM 12252</strain>
    </source>
</reference>
<organism evidence="2 3">
    <name type="scientific">Prosthecobacter vanneervenii</name>
    <dbReference type="NCBI Taxonomy" id="48466"/>
    <lineage>
        <taxon>Bacteria</taxon>
        <taxon>Pseudomonadati</taxon>
        <taxon>Verrucomicrobiota</taxon>
        <taxon>Verrucomicrobiia</taxon>
        <taxon>Verrucomicrobiales</taxon>
        <taxon>Verrucomicrobiaceae</taxon>
        <taxon>Prosthecobacter</taxon>
    </lineage>
</organism>
<dbReference type="SUPFAM" id="SSF54427">
    <property type="entry name" value="NTF2-like"/>
    <property type="match status" value="1"/>
</dbReference>
<dbReference type="RefSeq" id="WP_184338373.1">
    <property type="nucleotide sequence ID" value="NZ_JACHIG010000001.1"/>
</dbReference>
<dbReference type="InterPro" id="IPR037401">
    <property type="entry name" value="SnoaL-like"/>
</dbReference>
<dbReference type="Pfam" id="PF12680">
    <property type="entry name" value="SnoaL_2"/>
    <property type="match status" value="1"/>
</dbReference>
<sequence>MPQPHDPHAFAQEWIDAWNAHDLPRILSHYAEGVEFESPFISRVLGEGATPVPNRLVGKTDVAAYWSQALTRYPDLRFELRQVLAGAHSLCLLYQSVMNLTAAEFFWFDEHGLVCRAAAHYAPG</sequence>
<protein>
    <recommendedName>
        <fullName evidence="1">SnoaL-like domain-containing protein</fullName>
    </recommendedName>
</protein>
<dbReference type="Proteomes" id="UP000590740">
    <property type="component" value="Unassembled WGS sequence"/>
</dbReference>
<name>A0A7W7Y8B5_9BACT</name>
<keyword evidence="3" id="KW-1185">Reference proteome</keyword>
<evidence type="ECO:0000313" key="3">
    <source>
        <dbReference type="Proteomes" id="UP000590740"/>
    </source>
</evidence>
<comment type="caution">
    <text evidence="2">The sequence shown here is derived from an EMBL/GenBank/DDBJ whole genome shotgun (WGS) entry which is preliminary data.</text>
</comment>
<dbReference type="EMBL" id="JACHIG010000001">
    <property type="protein sequence ID" value="MBB5031451.1"/>
    <property type="molecule type" value="Genomic_DNA"/>
</dbReference>